<dbReference type="InterPro" id="IPR002539">
    <property type="entry name" value="MaoC-like_dom"/>
</dbReference>
<dbReference type="InterPro" id="IPR036291">
    <property type="entry name" value="NAD(P)-bd_dom_sf"/>
</dbReference>
<gene>
    <name evidence="3" type="ORF">MAIT1_00356</name>
</gene>
<dbReference type="Pfam" id="PF01575">
    <property type="entry name" value="MaoC_dehydratas"/>
    <property type="match status" value="1"/>
</dbReference>
<sequence>MSVTLSRQFSLDDQQAFAEFSGDFNPLHVDPVVARRTPYGAIMVHGLHLTLWALDQLAAHRGAASWRTVRAAFHQPVFLDDPVTLAEPRQESDGAWLAQVVGAEGTARASIWLEPNAALARLTAAQPARGDASATPEDPPFASLKGMRGATPLFLDAQRLEALFPQLAVTAEPAWIAVLLATTRVVGMLCPGLHSLFSGLELQRDESAEGASPALEYVVKRASTPRAPIKIAVSGAQLRGTLAAFHRPPPAAQPSAAEIFAAHGHNRYAGQHALILGGARGLGEICAKLIAAGGGEVMITYAHGADDAQRVADEIGQAGGRCGVMAWDVTAPPEPDVLANLTDVTHLYYFATPPIGGGAHGDVFDADRFAMFSQFYVVGFSNTVTLLRHVIGSDKPLTLFYPSTVFIEEQPEGVAEYAAAKAAGESLCAHLQARNPLLRAFAPRLPRLRTDQNLSLLGPAPAEPLETLAPWVERLHAPVV</sequence>
<dbReference type="InterPro" id="IPR029069">
    <property type="entry name" value="HotDog_dom_sf"/>
</dbReference>
<dbReference type="RefSeq" id="WP_085440462.1">
    <property type="nucleotide sequence ID" value="NZ_LVJN01000015.1"/>
</dbReference>
<comment type="caution">
    <text evidence="3">The sequence shown here is derived from an EMBL/GenBank/DDBJ whole genome shotgun (WGS) entry which is preliminary data.</text>
</comment>
<dbReference type="InterPro" id="IPR002347">
    <property type="entry name" value="SDR_fam"/>
</dbReference>
<dbReference type="Pfam" id="PF00106">
    <property type="entry name" value="adh_short"/>
    <property type="match status" value="1"/>
</dbReference>
<comment type="pathway">
    <text evidence="1">Lipid metabolism; fatty acid beta-oxidation.</text>
</comment>
<dbReference type="GO" id="GO:0006635">
    <property type="term" value="P:fatty acid beta-oxidation"/>
    <property type="evidence" value="ECO:0007669"/>
    <property type="project" value="UniProtKB-UniPathway"/>
</dbReference>
<evidence type="ECO:0000313" key="4">
    <source>
        <dbReference type="Proteomes" id="UP000194003"/>
    </source>
</evidence>
<dbReference type="UniPathway" id="UPA00659"/>
<evidence type="ECO:0000313" key="3">
    <source>
        <dbReference type="EMBL" id="OSM06782.1"/>
    </source>
</evidence>
<name>A0A1Y2K7X5_9PROT</name>
<reference evidence="3 4" key="1">
    <citation type="journal article" date="2016" name="BMC Genomics">
        <title>Combined genomic and structural analyses of a cultured magnetotactic bacterium reveals its niche adaptation to a dynamic environment.</title>
        <authorList>
            <person name="Araujo A.C."/>
            <person name="Morillo V."/>
            <person name="Cypriano J."/>
            <person name="Teixeira L.C."/>
            <person name="Leao P."/>
            <person name="Lyra S."/>
            <person name="Almeida L.G."/>
            <person name="Bazylinski D.A."/>
            <person name="Vasconcellos A.T."/>
            <person name="Abreu F."/>
            <person name="Lins U."/>
        </authorList>
    </citation>
    <scope>NUCLEOTIDE SEQUENCE [LARGE SCALE GENOMIC DNA]</scope>
    <source>
        <strain evidence="3 4">IT-1</strain>
    </source>
</reference>
<protein>
    <submittedName>
        <fullName evidence="3">Putative MaoC domain-containing protein dehydratase</fullName>
    </submittedName>
</protein>
<evidence type="ECO:0000256" key="1">
    <source>
        <dbReference type="ARBA" id="ARBA00005005"/>
    </source>
</evidence>
<dbReference type="Gene3D" id="3.10.129.10">
    <property type="entry name" value="Hotdog Thioesterase"/>
    <property type="match status" value="1"/>
</dbReference>
<keyword evidence="4" id="KW-1185">Reference proteome</keyword>
<feature type="domain" description="MaoC-like" evidence="2">
    <location>
        <begin position="7"/>
        <end position="86"/>
    </location>
</feature>
<dbReference type="SUPFAM" id="SSF51735">
    <property type="entry name" value="NAD(P)-binding Rossmann-fold domains"/>
    <property type="match status" value="1"/>
</dbReference>
<dbReference type="AlphaFoldDB" id="A0A1Y2K7X5"/>
<organism evidence="3 4">
    <name type="scientific">Magnetofaba australis IT-1</name>
    <dbReference type="NCBI Taxonomy" id="1434232"/>
    <lineage>
        <taxon>Bacteria</taxon>
        <taxon>Pseudomonadati</taxon>
        <taxon>Pseudomonadota</taxon>
        <taxon>Magnetococcia</taxon>
        <taxon>Magnetococcales</taxon>
        <taxon>Magnetococcaceae</taxon>
        <taxon>Magnetofaba</taxon>
    </lineage>
</organism>
<accession>A0A1Y2K7X5</accession>
<dbReference type="STRING" id="1434232.MAIT1_00356"/>
<evidence type="ECO:0000259" key="2">
    <source>
        <dbReference type="Pfam" id="PF01575"/>
    </source>
</evidence>
<dbReference type="Gene3D" id="3.40.50.720">
    <property type="entry name" value="NAD(P)-binding Rossmann-like Domain"/>
    <property type="match status" value="1"/>
</dbReference>
<dbReference type="SUPFAM" id="SSF54637">
    <property type="entry name" value="Thioesterase/thiol ester dehydrase-isomerase"/>
    <property type="match status" value="1"/>
</dbReference>
<dbReference type="EMBL" id="LVJN01000015">
    <property type="protein sequence ID" value="OSM06782.1"/>
    <property type="molecule type" value="Genomic_DNA"/>
</dbReference>
<proteinExistence type="predicted"/>
<dbReference type="GO" id="GO:0004300">
    <property type="term" value="F:enoyl-CoA hydratase activity"/>
    <property type="evidence" value="ECO:0007669"/>
    <property type="project" value="UniProtKB-ARBA"/>
</dbReference>
<dbReference type="OrthoDB" id="9796589at2"/>
<dbReference type="Proteomes" id="UP000194003">
    <property type="component" value="Unassembled WGS sequence"/>
</dbReference>